<dbReference type="Proteomes" id="UP001303946">
    <property type="component" value="Chromosome"/>
</dbReference>
<protein>
    <submittedName>
        <fullName evidence="1">Uncharacterized protein</fullName>
    </submittedName>
</protein>
<keyword evidence="2" id="KW-1185">Reference proteome</keyword>
<evidence type="ECO:0000313" key="2">
    <source>
        <dbReference type="Proteomes" id="UP001303946"/>
    </source>
</evidence>
<dbReference type="EMBL" id="CP136336">
    <property type="protein sequence ID" value="WOB10754.1"/>
    <property type="molecule type" value="Genomic_DNA"/>
</dbReference>
<proteinExistence type="predicted"/>
<organism evidence="1 2">
    <name type="scientific">Piscinibacter gummiphilus</name>
    <dbReference type="NCBI Taxonomy" id="946333"/>
    <lineage>
        <taxon>Bacteria</taxon>
        <taxon>Pseudomonadati</taxon>
        <taxon>Pseudomonadota</taxon>
        <taxon>Betaproteobacteria</taxon>
        <taxon>Burkholderiales</taxon>
        <taxon>Sphaerotilaceae</taxon>
        <taxon>Piscinibacter</taxon>
    </lineage>
</organism>
<evidence type="ECO:0000313" key="1">
    <source>
        <dbReference type="EMBL" id="WOB10754.1"/>
    </source>
</evidence>
<dbReference type="RefSeq" id="WP_316703646.1">
    <property type="nucleotide sequence ID" value="NZ_CP136336.1"/>
</dbReference>
<gene>
    <name evidence="1" type="ORF">RXV79_12020</name>
</gene>
<reference evidence="1 2" key="1">
    <citation type="submission" date="2023-10" db="EMBL/GenBank/DDBJ databases">
        <title>Bacteria for the degradation of biodegradable plastic PBAT(Polybutylene adipate terephthalate).</title>
        <authorList>
            <person name="Weon H.-Y."/>
            <person name="Yeon J."/>
        </authorList>
    </citation>
    <scope>NUCLEOTIDE SEQUENCE [LARGE SCALE GENOMIC DNA]</scope>
    <source>
        <strain evidence="1 2">SBD 7-3</strain>
    </source>
</reference>
<name>A0ABZ0D7S1_9BURK</name>
<sequence>MFDVNSVPESPTDQVLDWLRTSPKTRVSSSREHAKGKFTERQYECVSDGNPAIRFRVFVSWNTRYPRVSFSAGLQALLPKRSITLCRYNAGGHLHTNRIEKNCLRNVAHIHRATQRYMESGADAEGYAEETDRYLDVETALRCLVKDCNIRGILKDDPDGSVRSTPDLFDPS</sequence>
<accession>A0ABZ0D7S1</accession>